<evidence type="ECO:0000256" key="3">
    <source>
        <dbReference type="ARBA" id="ARBA00023163"/>
    </source>
</evidence>
<dbReference type="Pfam" id="PF00392">
    <property type="entry name" value="GntR"/>
    <property type="match status" value="1"/>
</dbReference>
<dbReference type="EMBL" id="CP060286">
    <property type="protein sequence ID" value="QNK39145.1"/>
    <property type="molecule type" value="Genomic_DNA"/>
</dbReference>
<dbReference type="InterPro" id="IPR000524">
    <property type="entry name" value="Tscrpt_reg_HTH_GntR"/>
</dbReference>
<dbReference type="CDD" id="cd07377">
    <property type="entry name" value="WHTH_GntR"/>
    <property type="match status" value="1"/>
</dbReference>
<keyword evidence="7" id="KW-1185">Reference proteome</keyword>
<keyword evidence="3" id="KW-0804">Transcription</keyword>
<name>A0A6N8I3Q9_9FIRM</name>
<dbReference type="SMART" id="SM00345">
    <property type="entry name" value="HTH_GNTR"/>
    <property type="match status" value="1"/>
</dbReference>
<dbReference type="SUPFAM" id="SSF46785">
    <property type="entry name" value="Winged helix' DNA-binding domain"/>
    <property type="match status" value="1"/>
</dbReference>
<evidence type="ECO:0000313" key="7">
    <source>
        <dbReference type="Proteomes" id="UP000469440"/>
    </source>
</evidence>
<protein>
    <submittedName>
        <fullName evidence="5">Arabinose metabolism transcriptional repressor</fullName>
    </submittedName>
    <submittedName>
        <fullName evidence="6">GntR family transcriptional regulator</fullName>
    </submittedName>
</protein>
<dbReference type="OrthoDB" id="9813468at2"/>
<evidence type="ECO:0000313" key="5">
    <source>
        <dbReference type="EMBL" id="MVB12575.1"/>
    </source>
</evidence>
<keyword evidence="2" id="KW-0238">DNA-binding</keyword>
<evidence type="ECO:0000256" key="1">
    <source>
        <dbReference type="ARBA" id="ARBA00023015"/>
    </source>
</evidence>
<reference evidence="6 8" key="2">
    <citation type="submission" date="2020-08" db="EMBL/GenBank/DDBJ databases">
        <title>The isolate Caproiciproducens sp. 7D4C2 produces n-caproate at mildly acidic conditions from hexoses: genome and rBOX comparison with related strains and chain-elongating bacteria.</title>
        <authorList>
            <person name="Esquivel-Elizondo S."/>
            <person name="Bagci C."/>
            <person name="Temovska M."/>
            <person name="Jeon B.S."/>
            <person name="Bessarab I."/>
            <person name="Williams R.B.H."/>
            <person name="Huson D.H."/>
            <person name="Angenent L.T."/>
        </authorList>
    </citation>
    <scope>NUCLEOTIDE SEQUENCE [LARGE SCALE GENOMIC DNA]</scope>
    <source>
        <strain evidence="6 8">7D4C2</strain>
    </source>
</reference>
<proteinExistence type="predicted"/>
<dbReference type="CDD" id="cd01541">
    <property type="entry name" value="PBP1_AraR"/>
    <property type="match status" value="1"/>
</dbReference>
<sequence>MSDIPKYMTLVNWIRQKIETKELKYGDKLYSENELSSMFEISRQTIRQAIKLLEQEKLLESRQGSGTYVVFDPSARKPNMTIGVVTTYVGSYIFPNIIKGIEKVLTENGYSMQLAFTHNKVENERSVISSMLGKGVDGMIVEPTKSGLPNPNLELYRKINEDKIPMIFINSFYPALDLPHVSLNDYNAGFLAADCLIRKGHRRIAGIFKLDDYQGHRRYAGYVDALIRSGLGLRDENVLWYSTEDFSSLSGDAKRILSRIDGCTSVVCYNDQIAISLVSLLKSRGVGIPGDVSLIGVDNSDLATLCEVPLTSVSHPKELLGETAARNLLHLISDPRFSATVEFEPELMERSSVKQL</sequence>
<dbReference type="KEGG" id="cfem:HCR03_10135"/>
<feature type="domain" description="HTH gntR-type" evidence="4">
    <location>
        <begin position="4"/>
        <end position="72"/>
    </location>
</feature>
<dbReference type="Pfam" id="PF13377">
    <property type="entry name" value="Peripla_BP_3"/>
    <property type="match status" value="1"/>
</dbReference>
<dbReference type="EMBL" id="VWXL01000100">
    <property type="protein sequence ID" value="MVB12575.1"/>
    <property type="molecule type" value="Genomic_DNA"/>
</dbReference>
<dbReference type="Proteomes" id="UP000469440">
    <property type="component" value="Unassembled WGS sequence"/>
</dbReference>
<dbReference type="Gene3D" id="1.10.10.10">
    <property type="entry name" value="Winged helix-like DNA-binding domain superfamily/Winged helix DNA-binding domain"/>
    <property type="match status" value="1"/>
</dbReference>
<dbReference type="PANTHER" id="PTHR30146">
    <property type="entry name" value="LACI-RELATED TRANSCRIPTIONAL REPRESSOR"/>
    <property type="match status" value="1"/>
</dbReference>
<dbReference type="Proteomes" id="UP000515909">
    <property type="component" value="Chromosome"/>
</dbReference>
<dbReference type="InterPro" id="IPR036390">
    <property type="entry name" value="WH_DNA-bd_sf"/>
</dbReference>
<evidence type="ECO:0000259" key="4">
    <source>
        <dbReference type="PROSITE" id="PS50949"/>
    </source>
</evidence>
<evidence type="ECO:0000256" key="2">
    <source>
        <dbReference type="ARBA" id="ARBA00023125"/>
    </source>
</evidence>
<evidence type="ECO:0000313" key="8">
    <source>
        <dbReference type="Proteomes" id="UP000515909"/>
    </source>
</evidence>
<gene>
    <name evidence="5" type="primary">araR</name>
    <name evidence="5" type="ORF">CAFE_33160</name>
    <name evidence="6" type="ORF">HCR03_10135</name>
</gene>
<dbReference type="InterPro" id="IPR036388">
    <property type="entry name" value="WH-like_DNA-bd_sf"/>
</dbReference>
<dbReference type="SUPFAM" id="SSF53822">
    <property type="entry name" value="Periplasmic binding protein-like I"/>
    <property type="match status" value="1"/>
</dbReference>
<accession>A0A6N8I3Q9</accession>
<dbReference type="GO" id="GO:0003700">
    <property type="term" value="F:DNA-binding transcription factor activity"/>
    <property type="evidence" value="ECO:0007669"/>
    <property type="project" value="InterPro"/>
</dbReference>
<evidence type="ECO:0000313" key="6">
    <source>
        <dbReference type="EMBL" id="QNK39145.1"/>
    </source>
</evidence>
<dbReference type="PANTHER" id="PTHR30146:SF150">
    <property type="entry name" value="ARABINOSE METABOLISM TRANSCRIPTIONAL REPRESSOR"/>
    <property type="match status" value="1"/>
</dbReference>
<dbReference type="Gene3D" id="3.40.50.2300">
    <property type="match status" value="2"/>
</dbReference>
<dbReference type="GO" id="GO:0000976">
    <property type="term" value="F:transcription cis-regulatory region binding"/>
    <property type="evidence" value="ECO:0007669"/>
    <property type="project" value="TreeGrafter"/>
</dbReference>
<accession>A0A7G8T6A4</accession>
<dbReference type="PRINTS" id="PR00035">
    <property type="entry name" value="HTHGNTR"/>
</dbReference>
<dbReference type="InterPro" id="IPR028082">
    <property type="entry name" value="Peripla_BP_I"/>
</dbReference>
<dbReference type="InterPro" id="IPR046335">
    <property type="entry name" value="LacI/GalR-like_sensor"/>
</dbReference>
<reference evidence="5 7" key="1">
    <citation type="submission" date="2019-09" db="EMBL/GenBank/DDBJ databases">
        <title>Genome sequence of Clostridium sp. EA1.</title>
        <authorList>
            <person name="Poehlein A."/>
            <person name="Bengelsdorf F.R."/>
            <person name="Daniel R."/>
        </authorList>
    </citation>
    <scope>NUCLEOTIDE SEQUENCE [LARGE SCALE GENOMIC DNA]</scope>
    <source>
        <strain evidence="5 7">EA1</strain>
    </source>
</reference>
<keyword evidence="1" id="KW-0805">Transcription regulation</keyword>
<dbReference type="PROSITE" id="PS50949">
    <property type="entry name" value="HTH_GNTR"/>
    <property type="match status" value="1"/>
</dbReference>
<dbReference type="AlphaFoldDB" id="A0A6N8I3Q9"/>
<dbReference type="RefSeq" id="WP_066650332.1">
    <property type="nucleotide sequence ID" value="NZ_CP060286.1"/>
</dbReference>
<dbReference type="InterPro" id="IPR033532">
    <property type="entry name" value="AraR_ligand_bind_dom"/>
</dbReference>
<organism evidence="5 7">
    <name type="scientific">Caproicibacter fermentans</name>
    <dbReference type="NCBI Taxonomy" id="2576756"/>
    <lineage>
        <taxon>Bacteria</taxon>
        <taxon>Bacillati</taxon>
        <taxon>Bacillota</taxon>
        <taxon>Clostridia</taxon>
        <taxon>Eubacteriales</taxon>
        <taxon>Acutalibacteraceae</taxon>
        <taxon>Caproicibacter</taxon>
    </lineage>
</organism>